<dbReference type="GO" id="GO:0006629">
    <property type="term" value="P:lipid metabolic process"/>
    <property type="evidence" value="ECO:0007669"/>
    <property type="project" value="InterPro"/>
</dbReference>
<dbReference type="GO" id="GO:0004435">
    <property type="term" value="F:phosphatidylinositol-4,5-bisphosphate phospholipase C activity"/>
    <property type="evidence" value="ECO:0007669"/>
    <property type="project" value="InterPro"/>
</dbReference>
<proteinExistence type="predicted"/>
<dbReference type="SUPFAM" id="SSF53850">
    <property type="entry name" value="Periplasmic binding protein-like II"/>
    <property type="match status" value="1"/>
</dbReference>
<evidence type="ECO:0000313" key="2">
    <source>
        <dbReference type="EMBL" id="GIP17217.1"/>
    </source>
</evidence>
<dbReference type="AlphaFoldDB" id="A0A919YQ25"/>
<dbReference type="Pfam" id="PF12010">
    <property type="entry name" value="DUF3502"/>
    <property type="match status" value="1"/>
</dbReference>
<dbReference type="GO" id="GO:0035556">
    <property type="term" value="P:intracellular signal transduction"/>
    <property type="evidence" value="ECO:0007669"/>
    <property type="project" value="InterPro"/>
</dbReference>
<dbReference type="PANTHER" id="PTHR43649:SF17">
    <property type="entry name" value="ABC TRANSPORTER SOLUTE BINDING PROTEIN-SUGAR TRANSPORT"/>
    <property type="match status" value="1"/>
</dbReference>
<evidence type="ECO:0000259" key="1">
    <source>
        <dbReference type="PROSITE" id="PS50008"/>
    </source>
</evidence>
<feature type="domain" description="PI-PLC Y-box" evidence="1">
    <location>
        <begin position="398"/>
        <end position="452"/>
    </location>
</feature>
<accession>A0A919YQ25</accession>
<dbReference type="Proteomes" id="UP000683139">
    <property type="component" value="Unassembled WGS sequence"/>
</dbReference>
<dbReference type="InterPro" id="IPR022627">
    <property type="entry name" value="DUF3502"/>
</dbReference>
<gene>
    <name evidence="2" type="ORF">J40TS1_28590</name>
</gene>
<dbReference type="InterPro" id="IPR006059">
    <property type="entry name" value="SBP"/>
</dbReference>
<name>A0A919YQ25_9BACL</name>
<dbReference type="PROSITE" id="PS50008">
    <property type="entry name" value="PIPLC_Y_DOMAIN"/>
    <property type="match status" value="1"/>
</dbReference>
<dbReference type="InterPro" id="IPR050490">
    <property type="entry name" value="Bact_solute-bd_prot1"/>
</dbReference>
<dbReference type="Gene3D" id="3.40.190.10">
    <property type="entry name" value="Periplasmic binding protein-like II"/>
    <property type="match status" value="1"/>
</dbReference>
<reference evidence="2" key="1">
    <citation type="submission" date="2021-03" db="EMBL/GenBank/DDBJ databases">
        <title>Antimicrobial resistance genes in bacteria isolated from Japanese honey, and their potential for conferring macrolide and lincosamide resistance in the American foulbrood pathogen Paenibacillus larvae.</title>
        <authorList>
            <person name="Okamoto M."/>
            <person name="Kumagai M."/>
            <person name="Kanamori H."/>
            <person name="Takamatsu D."/>
        </authorList>
    </citation>
    <scope>NUCLEOTIDE SEQUENCE</scope>
    <source>
        <strain evidence="2">J40TS1</strain>
    </source>
</reference>
<dbReference type="PANTHER" id="PTHR43649">
    <property type="entry name" value="ARABINOSE-BINDING PROTEIN-RELATED"/>
    <property type="match status" value="1"/>
</dbReference>
<dbReference type="Pfam" id="PF01547">
    <property type="entry name" value="SBP_bac_1"/>
    <property type="match status" value="1"/>
</dbReference>
<evidence type="ECO:0000313" key="3">
    <source>
        <dbReference type="Proteomes" id="UP000683139"/>
    </source>
</evidence>
<protein>
    <submittedName>
        <fullName evidence="2">ABC transporter substrate-binding protein</fullName>
    </submittedName>
</protein>
<sequence>MLLHNKARIMMLVVLMIAAMLNLAGCLNAKKAGANLPQVESASELEPATSADDSYTLKLVYIGTPQLDEQLIEEEASKYLLEKLNAKLDLIVLDWGSWDNRQNILIASREEIDVIFTSQWSKHAVNVSKGAFLPLNNLLEQYGQEILASLDPLILQSAQIDGINYGVPSNKEFAAQGGIVYRKDIAEQLQLDMEQVKSLADLDAIYKVVKQKMPSMTPLFVKYGENFNSHYINNFDALGDTSIPGYILKDETSTIVKPIYEFERYIDNLYLARDFYLKGYINKDAATTQMMVNDALASNEYFSVVSPIKPGKAEELGVQTGLTGKLGQIAMNPKSLATSETTGSMLAISSTSQHPELAMQLINLLHSDSYLNNLLNFGIEDIHYKKVSEQVITQTESTSRYSPGASWMLGNQFLNYLWDTEDPQKWEQFKQFNEDAVISPGLGFVFDGDEVKSEVAAVVNVDKQYLIALESGSVDPAVVLPEYIKKLRIAGIDKIIEAKQQQFNAFLQKNGKLDSESDKEDSLHYNDNEIAE</sequence>
<comment type="caution">
    <text evidence="2">The sequence shown here is derived from an EMBL/GenBank/DDBJ whole genome shotgun (WGS) entry which is preliminary data.</text>
</comment>
<organism evidence="2 3">
    <name type="scientific">Paenibacillus montaniterrae</name>
    <dbReference type="NCBI Taxonomy" id="429341"/>
    <lineage>
        <taxon>Bacteria</taxon>
        <taxon>Bacillati</taxon>
        <taxon>Bacillota</taxon>
        <taxon>Bacilli</taxon>
        <taxon>Bacillales</taxon>
        <taxon>Paenibacillaceae</taxon>
        <taxon>Paenibacillus</taxon>
    </lineage>
</organism>
<keyword evidence="3" id="KW-1185">Reference proteome</keyword>
<dbReference type="InterPro" id="IPR001711">
    <property type="entry name" value="PLipase_C_Pinositol-sp_Y"/>
</dbReference>
<dbReference type="EMBL" id="BOSE01000005">
    <property type="protein sequence ID" value="GIP17217.1"/>
    <property type="molecule type" value="Genomic_DNA"/>
</dbReference>